<keyword evidence="9 14" id="KW-0067">ATP-binding</keyword>
<keyword evidence="10 14" id="KW-0460">Magnesium</keyword>
<comment type="similarity">
    <text evidence="1 14 15">Belongs to the ATP-dependent DNA ligase family.</text>
</comment>
<dbReference type="InterPro" id="IPR012310">
    <property type="entry name" value="DNA_ligase_ATP-dep_cent"/>
</dbReference>
<dbReference type="GO" id="GO:0006310">
    <property type="term" value="P:DNA recombination"/>
    <property type="evidence" value="ECO:0007669"/>
    <property type="project" value="UniProtKB-UniRule"/>
</dbReference>
<evidence type="ECO:0000256" key="4">
    <source>
        <dbReference type="ARBA" id="ARBA00022618"/>
    </source>
</evidence>
<dbReference type="Gene3D" id="2.40.50.140">
    <property type="entry name" value="Nucleic acid-binding proteins"/>
    <property type="match status" value="1"/>
</dbReference>
<evidence type="ECO:0000256" key="5">
    <source>
        <dbReference type="ARBA" id="ARBA00022705"/>
    </source>
</evidence>
<feature type="active site" description="N6-AMP-lysine intermediate" evidence="14">
    <location>
        <position position="284"/>
    </location>
</feature>
<reference evidence="20" key="1">
    <citation type="journal article" date="2020" name="bioRxiv">
        <title>A rank-normalized archaeal taxonomy based on genome phylogeny resolves widespread incomplete and uneven classifications.</title>
        <authorList>
            <person name="Rinke C."/>
            <person name="Chuvochina M."/>
            <person name="Mussig A.J."/>
            <person name="Chaumeil P.-A."/>
            <person name="Waite D.W."/>
            <person name="Whitman W.B."/>
            <person name="Parks D.H."/>
            <person name="Hugenholtz P."/>
        </authorList>
    </citation>
    <scope>NUCLEOTIDE SEQUENCE [LARGE SCALE GENOMIC DNA]</scope>
</reference>
<dbReference type="Pfam" id="PF01068">
    <property type="entry name" value="DNA_ligase_A_M"/>
    <property type="match status" value="1"/>
</dbReference>
<dbReference type="GO" id="GO:0003910">
    <property type="term" value="F:DNA ligase (ATP) activity"/>
    <property type="evidence" value="ECO:0007669"/>
    <property type="project" value="UniProtKB-UniRule"/>
</dbReference>
<evidence type="ECO:0000256" key="14">
    <source>
        <dbReference type="HAMAP-Rule" id="MF_00407"/>
    </source>
</evidence>
<dbReference type="Gene3D" id="1.10.3260.10">
    <property type="entry name" value="DNA ligase, ATP-dependent, N-terminal domain"/>
    <property type="match status" value="1"/>
</dbReference>
<dbReference type="Pfam" id="PF04675">
    <property type="entry name" value="DNA_ligase_A_N"/>
    <property type="match status" value="1"/>
</dbReference>
<name>A0A7J4JUE2_9ARCH</name>
<feature type="compositionally biased region" description="Basic and acidic residues" evidence="17">
    <location>
        <begin position="592"/>
        <end position="611"/>
    </location>
</feature>
<feature type="binding site" evidence="14">
    <location>
        <position position="289"/>
    </location>
    <ligand>
        <name>ATP</name>
        <dbReference type="ChEBI" id="CHEBI:30616"/>
    </ligand>
</feature>
<dbReference type="PROSITE" id="PS50160">
    <property type="entry name" value="DNA_LIGASE_A3"/>
    <property type="match status" value="1"/>
</dbReference>
<feature type="binding site" evidence="14">
    <location>
        <position position="455"/>
    </location>
    <ligand>
        <name>ATP</name>
        <dbReference type="ChEBI" id="CHEBI:30616"/>
    </ligand>
</feature>
<feature type="binding site" evidence="14">
    <location>
        <position position="282"/>
    </location>
    <ligand>
        <name>ATP</name>
        <dbReference type="ChEBI" id="CHEBI:30616"/>
    </ligand>
</feature>
<accession>A0A7J4JUE2</accession>
<dbReference type="GO" id="GO:0003677">
    <property type="term" value="F:DNA binding"/>
    <property type="evidence" value="ECO:0007669"/>
    <property type="project" value="InterPro"/>
</dbReference>
<evidence type="ECO:0000256" key="11">
    <source>
        <dbReference type="ARBA" id="ARBA00023172"/>
    </source>
</evidence>
<comment type="catalytic activity">
    <reaction evidence="14">
        <text>ATP + (deoxyribonucleotide)n-3'-hydroxyl + 5'-phospho-(deoxyribonucleotide)m = (deoxyribonucleotide)n+m + AMP + diphosphate.</text>
        <dbReference type="EC" id="6.5.1.1"/>
    </reaction>
</comment>
<dbReference type="InterPro" id="IPR012340">
    <property type="entry name" value="NA-bd_OB-fold"/>
</dbReference>
<proteinExistence type="inferred from homology"/>
<dbReference type="SUPFAM" id="SSF117018">
    <property type="entry name" value="ATP-dependent DNA ligase DNA-binding domain"/>
    <property type="match status" value="1"/>
</dbReference>
<dbReference type="PANTHER" id="PTHR45674">
    <property type="entry name" value="DNA LIGASE 1/3 FAMILY MEMBER"/>
    <property type="match status" value="1"/>
</dbReference>
<evidence type="ECO:0000256" key="9">
    <source>
        <dbReference type="ARBA" id="ARBA00022840"/>
    </source>
</evidence>
<evidence type="ECO:0000256" key="3">
    <source>
        <dbReference type="ARBA" id="ARBA00022598"/>
    </source>
</evidence>
<dbReference type="NCBIfam" id="TIGR00574">
    <property type="entry name" value="dnl1"/>
    <property type="match status" value="1"/>
</dbReference>
<keyword evidence="12 14" id="KW-0234">DNA repair</keyword>
<evidence type="ECO:0000256" key="10">
    <source>
        <dbReference type="ARBA" id="ARBA00022842"/>
    </source>
</evidence>
<dbReference type="GO" id="GO:0071897">
    <property type="term" value="P:DNA biosynthetic process"/>
    <property type="evidence" value="ECO:0007669"/>
    <property type="project" value="InterPro"/>
</dbReference>
<dbReference type="SUPFAM" id="SSF56091">
    <property type="entry name" value="DNA ligase/mRNA capping enzyme, catalytic domain"/>
    <property type="match status" value="1"/>
</dbReference>
<evidence type="ECO:0000256" key="13">
    <source>
        <dbReference type="ARBA" id="ARBA00023306"/>
    </source>
</evidence>
<evidence type="ECO:0000256" key="12">
    <source>
        <dbReference type="ARBA" id="ARBA00023204"/>
    </source>
</evidence>
<evidence type="ECO:0000256" key="15">
    <source>
        <dbReference type="RuleBase" id="RU004196"/>
    </source>
</evidence>
<feature type="binding site" evidence="14">
    <location>
        <position position="334"/>
    </location>
    <ligand>
        <name>ATP</name>
        <dbReference type="ChEBI" id="CHEBI:30616"/>
    </ligand>
</feature>
<organism evidence="19 20">
    <name type="scientific">Candidatus Iainarchaeum sp</name>
    <dbReference type="NCBI Taxonomy" id="3101447"/>
    <lineage>
        <taxon>Archaea</taxon>
        <taxon>Candidatus Iainarchaeota</taxon>
        <taxon>Candidatus Iainarchaeia</taxon>
        <taxon>Candidatus Iainarchaeales</taxon>
        <taxon>Candidatus Iainarchaeaceae</taxon>
        <taxon>Candidatus Iainarchaeum</taxon>
    </lineage>
</organism>
<keyword evidence="6 14" id="KW-0479">Metal-binding</keyword>
<dbReference type="Gene3D" id="3.30.470.30">
    <property type="entry name" value="DNA ligase/mRNA capping enzyme"/>
    <property type="match status" value="1"/>
</dbReference>
<sequence>MHFEILAGYFEKIEAASSRLEMTALLAELFEKIPAKEIDKAIYLCQGRLAPLFEALEIGMGEKFVMEAIARTSGFERKEVEKKFKEVGDLGLVAQEFASKKRQKALFKEDLTLEKVFANLKKIATASGIGSQDLKIKLLAELLNSAKPLEAKFITRVPIGNLRLGVGDPTIMDAFAKILAFEFAKENKKETEKIEKELKEKNPEKRKEELERKTRQKIREKIEEKYNIHSDLGSIAQLLKEHGLKGMEKIEITPGIPIRPTLAERLASAEEIIKKLGKCAVESKYDGFRLGVHKKNGQVWIFSRHSENMTEMFPDIVEAVKKQIKAKEAIFEGEALAFNEEAEEFYPFQVTIQRKRKYEVKEKTEEFPLRLFCFDLLFLNGKSLMNLAFKERRKKLEEIIEKGKVVELTKSIITDSPKELERFFEKSISSGLEGIIAKDLEAKYIAGARKFAWIKLKRSYKGELQDSIDCAILGYFEGKGQRAEFGLGALLVGVFNPKKDTFETIAKIGTGMSEERMKELEKMLSKIKQKKKPVMVSSNLEPDYWVMPEFVIEVRADEITKSPIHTCNWNGSEGLALRFPRLISMRRDKKAEECTHSSEVKRMFENQKKQSTESFGKEGNA</sequence>
<keyword evidence="13 14" id="KW-0131">Cell cycle</keyword>
<keyword evidence="5 14" id="KW-0235">DNA replication</keyword>
<evidence type="ECO:0000256" key="8">
    <source>
        <dbReference type="ARBA" id="ARBA00022763"/>
    </source>
</evidence>
<dbReference type="AlphaFoldDB" id="A0A7J4JUE2"/>
<dbReference type="SUPFAM" id="SSF50249">
    <property type="entry name" value="Nucleic acid-binding proteins"/>
    <property type="match status" value="1"/>
</dbReference>
<dbReference type="GO" id="GO:0006273">
    <property type="term" value="P:lagging strand elongation"/>
    <property type="evidence" value="ECO:0007669"/>
    <property type="project" value="TreeGrafter"/>
</dbReference>
<feature type="binding site" evidence="14">
    <location>
        <position position="374"/>
    </location>
    <ligand>
        <name>ATP</name>
        <dbReference type="ChEBI" id="CHEBI:30616"/>
    </ligand>
</feature>
<evidence type="ECO:0000256" key="6">
    <source>
        <dbReference type="ARBA" id="ARBA00022723"/>
    </source>
</evidence>
<dbReference type="InterPro" id="IPR036599">
    <property type="entry name" value="DNA_ligase_N_sf"/>
</dbReference>
<dbReference type="InterPro" id="IPR000977">
    <property type="entry name" value="DNA_ligase_ATP-dep"/>
</dbReference>
<keyword evidence="3 14" id="KW-0436">Ligase</keyword>
<keyword evidence="16" id="KW-0175">Coiled coil</keyword>
<gene>
    <name evidence="14" type="primary">lig</name>
    <name evidence="19" type="ORF">HA222_01435</name>
</gene>
<dbReference type="InterPro" id="IPR022865">
    <property type="entry name" value="DNA_ligae_ATP-dep_bac/arc"/>
</dbReference>
<feature type="domain" description="ATP-dependent DNA ligase family profile" evidence="18">
    <location>
        <begin position="362"/>
        <end position="483"/>
    </location>
</feature>
<dbReference type="InterPro" id="IPR016059">
    <property type="entry name" value="DNA_ligase_ATP-dep_CS"/>
</dbReference>
<dbReference type="EMBL" id="DUFW01000021">
    <property type="protein sequence ID" value="HIH21308.1"/>
    <property type="molecule type" value="Genomic_DNA"/>
</dbReference>
<evidence type="ECO:0000256" key="2">
    <source>
        <dbReference type="ARBA" id="ARBA00013308"/>
    </source>
</evidence>
<dbReference type="EC" id="6.5.1.1" evidence="14"/>
<keyword evidence="11 14" id="KW-0233">DNA recombination</keyword>
<comment type="cofactor">
    <cofactor evidence="14">
        <name>Mg(2+)</name>
        <dbReference type="ChEBI" id="CHEBI:18420"/>
    </cofactor>
</comment>
<dbReference type="GO" id="GO:0005524">
    <property type="term" value="F:ATP binding"/>
    <property type="evidence" value="ECO:0007669"/>
    <property type="project" value="UniProtKB-UniRule"/>
</dbReference>
<dbReference type="GO" id="GO:0046872">
    <property type="term" value="F:metal ion binding"/>
    <property type="evidence" value="ECO:0007669"/>
    <property type="project" value="UniProtKB-KW"/>
</dbReference>
<evidence type="ECO:0000256" key="16">
    <source>
        <dbReference type="SAM" id="Coils"/>
    </source>
</evidence>
<evidence type="ECO:0000313" key="19">
    <source>
        <dbReference type="EMBL" id="HIH21308.1"/>
    </source>
</evidence>
<evidence type="ECO:0000256" key="17">
    <source>
        <dbReference type="SAM" id="MobiDB-lite"/>
    </source>
</evidence>
<evidence type="ECO:0000259" key="18">
    <source>
        <dbReference type="PROSITE" id="PS50160"/>
    </source>
</evidence>
<dbReference type="GO" id="GO:0006281">
    <property type="term" value="P:DNA repair"/>
    <property type="evidence" value="ECO:0007669"/>
    <property type="project" value="UniProtKB-UniRule"/>
</dbReference>
<feature type="binding site" evidence="14">
    <location>
        <position position="449"/>
    </location>
    <ligand>
        <name>ATP</name>
        <dbReference type="ChEBI" id="CHEBI:30616"/>
    </ligand>
</feature>
<feature type="binding site" evidence="14">
    <location>
        <position position="304"/>
    </location>
    <ligand>
        <name>ATP</name>
        <dbReference type="ChEBI" id="CHEBI:30616"/>
    </ligand>
</feature>
<feature type="coiled-coil region" evidence="16">
    <location>
        <begin position="181"/>
        <end position="208"/>
    </location>
</feature>
<keyword evidence="4 14" id="KW-0132">Cell division</keyword>
<dbReference type="PANTHER" id="PTHR45674:SF4">
    <property type="entry name" value="DNA LIGASE 1"/>
    <property type="match status" value="1"/>
</dbReference>
<dbReference type="CDD" id="cd07901">
    <property type="entry name" value="Adenylation_DNA_ligase_Arch_LigB"/>
    <property type="match status" value="1"/>
</dbReference>
<evidence type="ECO:0000313" key="20">
    <source>
        <dbReference type="Proteomes" id="UP000590964"/>
    </source>
</evidence>
<dbReference type="InterPro" id="IPR012309">
    <property type="entry name" value="DNA_ligase_ATP-dep_C"/>
</dbReference>
<dbReference type="FunFam" id="1.10.3260.10:FF:000007">
    <property type="entry name" value="DNA ligase"/>
    <property type="match status" value="1"/>
</dbReference>
<dbReference type="HAMAP" id="MF_00407">
    <property type="entry name" value="DNA_ligase"/>
    <property type="match status" value="1"/>
</dbReference>
<feature type="region of interest" description="Disordered" evidence="17">
    <location>
        <begin position="592"/>
        <end position="621"/>
    </location>
</feature>
<keyword evidence="8 14" id="KW-0227">DNA damage</keyword>
<dbReference type="Proteomes" id="UP000590964">
    <property type="component" value="Unassembled WGS sequence"/>
</dbReference>
<dbReference type="GO" id="GO:0051301">
    <property type="term" value="P:cell division"/>
    <property type="evidence" value="ECO:0007669"/>
    <property type="project" value="UniProtKB-KW"/>
</dbReference>
<comment type="function">
    <text evidence="14">DNA ligase that seals nicks in double-stranded DNA during DNA replication, DNA recombination and DNA repair.</text>
</comment>
<protein>
    <recommendedName>
        <fullName evidence="2 14">DNA ligase</fullName>
        <ecNumber evidence="14">6.5.1.1</ecNumber>
    </recommendedName>
    <alternativeName>
        <fullName evidence="14">Polydeoxyribonucleotide synthase [ATP]</fullName>
    </alternativeName>
</protein>
<dbReference type="PROSITE" id="PS00333">
    <property type="entry name" value="DNA_LIGASE_A2"/>
    <property type="match status" value="1"/>
</dbReference>
<dbReference type="InterPro" id="IPR012308">
    <property type="entry name" value="DNA_ligase_ATP-dep_N"/>
</dbReference>
<dbReference type="InterPro" id="IPR050191">
    <property type="entry name" value="ATP-dep_DNA_ligase"/>
</dbReference>
<dbReference type="Pfam" id="PF04679">
    <property type="entry name" value="DNA_ligase_A_C"/>
    <property type="match status" value="1"/>
</dbReference>
<comment type="caution">
    <text evidence="19">The sequence shown here is derived from an EMBL/GenBank/DDBJ whole genome shotgun (WGS) entry which is preliminary data.</text>
</comment>
<evidence type="ECO:0000256" key="1">
    <source>
        <dbReference type="ARBA" id="ARBA00007572"/>
    </source>
</evidence>
<keyword evidence="7 14" id="KW-0547">Nucleotide-binding</keyword>
<evidence type="ECO:0000256" key="7">
    <source>
        <dbReference type="ARBA" id="ARBA00022741"/>
    </source>
</evidence>